<keyword evidence="3" id="KW-0067">ATP-binding</keyword>
<dbReference type="Gene3D" id="1.10.560.10">
    <property type="entry name" value="GroEL-like equatorial domain"/>
    <property type="match status" value="1"/>
</dbReference>
<evidence type="ECO:0000256" key="3">
    <source>
        <dbReference type="ARBA" id="ARBA00022840"/>
    </source>
</evidence>
<dbReference type="NCBIfam" id="NF000592">
    <property type="entry name" value="PRK00013.1"/>
    <property type="match status" value="1"/>
</dbReference>
<evidence type="ECO:0000256" key="4">
    <source>
        <dbReference type="ARBA" id="ARBA00023186"/>
    </source>
</evidence>
<evidence type="ECO:0000256" key="2">
    <source>
        <dbReference type="ARBA" id="ARBA00022741"/>
    </source>
</evidence>
<organism evidence="6">
    <name type="scientific">Erythrolobus australicus</name>
    <dbReference type="NCBI Taxonomy" id="1077150"/>
    <lineage>
        <taxon>Eukaryota</taxon>
        <taxon>Rhodophyta</taxon>
        <taxon>Bangiophyceae</taxon>
        <taxon>Porphyridiales</taxon>
        <taxon>Porphyridiaceae</taxon>
        <taxon>Erythrolobus</taxon>
    </lineage>
</organism>
<dbReference type="InterPro" id="IPR027410">
    <property type="entry name" value="TCP-1-like_intermed_sf"/>
</dbReference>
<dbReference type="HAMAP" id="MF_00600">
    <property type="entry name" value="CH60"/>
    <property type="match status" value="1"/>
</dbReference>
<dbReference type="PROSITE" id="PS00296">
    <property type="entry name" value="CHAPERONINS_CPN60"/>
    <property type="match status" value="1"/>
</dbReference>
<dbReference type="InterPro" id="IPR002423">
    <property type="entry name" value="Cpn60/GroEL/TCP-1"/>
</dbReference>
<accession>A0A7S1TLJ4</accession>
<dbReference type="InterPro" id="IPR027409">
    <property type="entry name" value="GroEL-like_apical_dom_sf"/>
</dbReference>
<dbReference type="InterPro" id="IPR018370">
    <property type="entry name" value="Chaperonin_Cpn60_CS"/>
</dbReference>
<dbReference type="PRINTS" id="PR00298">
    <property type="entry name" value="CHAPERONIN60"/>
</dbReference>
<evidence type="ECO:0000256" key="5">
    <source>
        <dbReference type="RuleBase" id="RU000418"/>
    </source>
</evidence>
<sequence length="601" mass="63308">MLRAGLLAYRSASRRVVSAPSNAATAAVAAAATARMPPSAANSKTSARSFASAKDVRFATEARNLMLRGVDSLANAVEVTLGPKGRNVIIEKSYGSPQITKDGVTVAKNIEFKDRHMNLGAQLVRSVANVTNDIAGDGTTTATVLTRAIYAEGIKAVAAGMNPMDLKRGVDLAVEKILMKLKESTQMISTKEQITSVATISANGDRAIGSLIADAMEKVGKDGTITVADGKTVQDELEVVEGMKFDRGYISPYFVTDPKTQKVEFDDAFVLVVEKKVSTVQSLIPILEQVVQTQRPLLLIAEDVESEALATLVVNKLRGGIKVCAVKAPGFGDNRKANIHDIAVMSGATVVSDELDVKLEDIKLAQLGTAKKITVTKDDTIVLNGGGSKATIDERCEQIRSFIDASTSDYEKEKLGERLAKLSGGVAVIKVGGASEVEVGEKKDRYTDALNATRAAVEEGIVPGGGTALLKASRLLDNVKGENFDQNVGVGIVKRAVRQPCLAIARNAGAEGSVIVERLLKDTDDAVGYDAYRGEYVDMVKAGIIDPTKVVRTALERAASVAGLMTTTECMIVEEPKPEPAAGAMGAGGMPGMGGMGGMDY</sequence>
<dbReference type="NCBIfam" id="TIGR02348">
    <property type="entry name" value="GroEL"/>
    <property type="match status" value="1"/>
</dbReference>
<dbReference type="GO" id="GO:0005524">
    <property type="term" value="F:ATP binding"/>
    <property type="evidence" value="ECO:0007669"/>
    <property type="project" value="UniProtKB-KW"/>
</dbReference>
<reference evidence="6" key="1">
    <citation type="submission" date="2021-01" db="EMBL/GenBank/DDBJ databases">
        <authorList>
            <person name="Corre E."/>
            <person name="Pelletier E."/>
            <person name="Niang G."/>
            <person name="Scheremetjew M."/>
            <person name="Finn R."/>
            <person name="Kale V."/>
            <person name="Holt S."/>
            <person name="Cochrane G."/>
            <person name="Meng A."/>
            <person name="Brown T."/>
            <person name="Cohen L."/>
        </authorList>
    </citation>
    <scope>NUCLEOTIDE SEQUENCE</scope>
    <source>
        <strain evidence="6">CCMP3124</strain>
    </source>
</reference>
<dbReference type="FunFam" id="3.50.7.10:FF:000001">
    <property type="entry name" value="60 kDa chaperonin"/>
    <property type="match status" value="1"/>
</dbReference>
<dbReference type="AlphaFoldDB" id="A0A7S1TLJ4"/>
<dbReference type="SUPFAM" id="SSF48592">
    <property type="entry name" value="GroEL equatorial domain-like"/>
    <property type="match status" value="1"/>
</dbReference>
<dbReference type="InterPro" id="IPR001844">
    <property type="entry name" value="Cpn60/GroEL"/>
</dbReference>
<dbReference type="NCBIfam" id="NF009488">
    <property type="entry name" value="PRK12850.1"/>
    <property type="match status" value="1"/>
</dbReference>
<protein>
    <submittedName>
        <fullName evidence="6">Uncharacterized protein</fullName>
    </submittedName>
</protein>
<evidence type="ECO:0000256" key="1">
    <source>
        <dbReference type="ARBA" id="ARBA00006607"/>
    </source>
</evidence>
<dbReference type="GO" id="GO:0140662">
    <property type="term" value="F:ATP-dependent protein folding chaperone"/>
    <property type="evidence" value="ECO:0007669"/>
    <property type="project" value="InterPro"/>
</dbReference>
<dbReference type="Pfam" id="PF00118">
    <property type="entry name" value="Cpn60_TCP1"/>
    <property type="match status" value="1"/>
</dbReference>
<dbReference type="CDD" id="cd03344">
    <property type="entry name" value="GroEL"/>
    <property type="match status" value="1"/>
</dbReference>
<dbReference type="InterPro" id="IPR027413">
    <property type="entry name" value="GROEL-like_equatorial_sf"/>
</dbReference>
<dbReference type="PANTHER" id="PTHR45633">
    <property type="entry name" value="60 KDA HEAT SHOCK PROTEIN, MITOCHONDRIAL"/>
    <property type="match status" value="1"/>
</dbReference>
<dbReference type="EMBL" id="HBGI01003074">
    <property type="protein sequence ID" value="CAD9240255.1"/>
    <property type="molecule type" value="Transcribed_RNA"/>
</dbReference>
<dbReference type="NCBIfam" id="NF009489">
    <property type="entry name" value="PRK12851.1"/>
    <property type="match status" value="1"/>
</dbReference>
<dbReference type="SUPFAM" id="SSF52029">
    <property type="entry name" value="GroEL apical domain-like"/>
    <property type="match status" value="1"/>
</dbReference>
<comment type="similarity">
    <text evidence="1 5">Belongs to the chaperonin (HSP60) family.</text>
</comment>
<dbReference type="Gene3D" id="3.50.7.10">
    <property type="entry name" value="GroEL"/>
    <property type="match status" value="1"/>
</dbReference>
<dbReference type="SUPFAM" id="SSF54849">
    <property type="entry name" value="GroEL-intermediate domain like"/>
    <property type="match status" value="1"/>
</dbReference>
<keyword evidence="4" id="KW-0143">Chaperone</keyword>
<proteinExistence type="inferred from homology"/>
<gene>
    <name evidence="6" type="ORF">EAUS1353_LOCUS1993</name>
</gene>
<dbReference type="GO" id="GO:0042026">
    <property type="term" value="P:protein refolding"/>
    <property type="evidence" value="ECO:0007669"/>
    <property type="project" value="InterPro"/>
</dbReference>
<name>A0A7S1TLJ4_9RHOD</name>
<keyword evidence="2" id="KW-0547">Nucleotide-binding</keyword>
<evidence type="ECO:0000313" key="6">
    <source>
        <dbReference type="EMBL" id="CAD9240255.1"/>
    </source>
</evidence>
<dbReference type="Gene3D" id="3.30.260.10">
    <property type="entry name" value="TCP-1-like chaperonin intermediate domain"/>
    <property type="match status" value="1"/>
</dbReference>
<dbReference type="NCBIfam" id="NF009487">
    <property type="entry name" value="PRK12849.1"/>
    <property type="match status" value="1"/>
</dbReference>